<comment type="caution">
    <text evidence="1">The sequence shown here is derived from an EMBL/GenBank/DDBJ whole genome shotgun (WGS) entry which is preliminary data.</text>
</comment>
<sequence>MAKSLESLPADVLILILTAVTSPDDLYALIRASPTVHHVFSQKKAPILLKVCAQQLGPAIRDAMVLVHTELHPCTAGPVHDYLARVEEAVAAWRYRLLAGEDQWLDGGISIEEAVQLARACKTVQFFVDLYAQVRFEDVEHGERQRAATVLGTGAWSLTTSERQHLSQASIRRQAILNLSCVVPGQSPPLRPPPYNNGYFPRRVLGLFEPWELEQIAQADIFAHALCTALRNDENTREGLALLSGQSFEPVGRDDAVQQQLLLSDGDWYMNEYYPQLSKLRRKLTDTAAAVPEVFERLIQWNRTQKPLKYSDVYSFLHAGNRYYPAADSQTTQPASNFLDNSQTSFPCNSASKSPVEPPYGWTDAMAATADDPFYVGGDRWGDRLLLVSPADGAPYSYSSWELFQAIVREWRWGGFVFWDADRVEALRATGLWVNRAKAGWLASPYRPLRAC</sequence>
<name>A0ABR1TFG6_9PEZI</name>
<dbReference type="EMBL" id="JAQQWK010000003">
    <property type="protein sequence ID" value="KAK8044403.1"/>
    <property type="molecule type" value="Genomic_DNA"/>
</dbReference>
<gene>
    <name evidence="1" type="ORF">PG993_004427</name>
</gene>
<proteinExistence type="predicted"/>
<organism evidence="1 2">
    <name type="scientific">Apiospora rasikravindrae</name>
    <dbReference type="NCBI Taxonomy" id="990691"/>
    <lineage>
        <taxon>Eukaryota</taxon>
        <taxon>Fungi</taxon>
        <taxon>Dikarya</taxon>
        <taxon>Ascomycota</taxon>
        <taxon>Pezizomycotina</taxon>
        <taxon>Sordariomycetes</taxon>
        <taxon>Xylariomycetidae</taxon>
        <taxon>Amphisphaeriales</taxon>
        <taxon>Apiosporaceae</taxon>
        <taxon>Apiospora</taxon>
    </lineage>
</organism>
<dbReference type="Proteomes" id="UP001444661">
    <property type="component" value="Unassembled WGS sequence"/>
</dbReference>
<evidence type="ECO:0000313" key="1">
    <source>
        <dbReference type="EMBL" id="KAK8044403.1"/>
    </source>
</evidence>
<reference evidence="1 2" key="1">
    <citation type="submission" date="2023-01" db="EMBL/GenBank/DDBJ databases">
        <title>Analysis of 21 Apiospora genomes using comparative genomics revels a genus with tremendous synthesis potential of carbohydrate active enzymes and secondary metabolites.</title>
        <authorList>
            <person name="Sorensen T."/>
        </authorList>
    </citation>
    <scope>NUCLEOTIDE SEQUENCE [LARGE SCALE GENOMIC DNA]</scope>
    <source>
        <strain evidence="1 2">CBS 33761</strain>
    </source>
</reference>
<evidence type="ECO:0000313" key="2">
    <source>
        <dbReference type="Proteomes" id="UP001444661"/>
    </source>
</evidence>
<keyword evidence="2" id="KW-1185">Reference proteome</keyword>
<protein>
    <recommendedName>
        <fullName evidence="3">F-box domain-containing protein</fullName>
    </recommendedName>
</protein>
<accession>A0ABR1TFG6</accession>
<evidence type="ECO:0008006" key="3">
    <source>
        <dbReference type="Google" id="ProtNLM"/>
    </source>
</evidence>